<comment type="pathway">
    <text evidence="1 7 8">Carbohydrate degradation; glycolysis; D-glyceraldehyde 3-phosphate and glycerone phosphate from D-glucose: step 2/4.</text>
</comment>
<keyword evidence="7" id="KW-0963">Cytoplasm</keyword>
<comment type="caution">
    <text evidence="7">Lacks conserved residue(s) required for the propagation of feature annotation.</text>
</comment>
<comment type="subcellular location">
    <subcellularLocation>
        <location evidence="7">Cytoplasm</location>
    </subcellularLocation>
</comment>
<dbReference type="InterPro" id="IPR035476">
    <property type="entry name" value="SIS_PGI_1"/>
</dbReference>
<dbReference type="HAMAP" id="MF_00473">
    <property type="entry name" value="G6P_isomerase"/>
    <property type="match status" value="1"/>
</dbReference>
<dbReference type="RefSeq" id="WP_307397359.1">
    <property type="nucleotide sequence ID" value="NZ_BAAADK010000017.1"/>
</dbReference>
<evidence type="ECO:0000256" key="6">
    <source>
        <dbReference type="ARBA" id="ARBA00029321"/>
    </source>
</evidence>
<dbReference type="PRINTS" id="PR00662">
    <property type="entry name" value="G6PISOMERASE"/>
</dbReference>
<evidence type="ECO:0000256" key="7">
    <source>
        <dbReference type="HAMAP-Rule" id="MF_00473"/>
    </source>
</evidence>
<keyword evidence="10" id="KW-1185">Reference proteome</keyword>
<dbReference type="CDD" id="cd05016">
    <property type="entry name" value="SIS_PGI_2"/>
    <property type="match status" value="1"/>
</dbReference>
<organism evidence="9 10">
    <name type="scientific">Caldalkalibacillus horti</name>
    <dbReference type="NCBI Taxonomy" id="77523"/>
    <lineage>
        <taxon>Bacteria</taxon>
        <taxon>Bacillati</taxon>
        <taxon>Bacillota</taxon>
        <taxon>Bacilli</taxon>
        <taxon>Bacillales</taxon>
        <taxon>Bacillaceae</taxon>
        <taxon>Caldalkalibacillus</taxon>
    </lineage>
</organism>
<comment type="caution">
    <text evidence="9">The sequence shown here is derived from an EMBL/GenBank/DDBJ whole genome shotgun (WGS) entry which is preliminary data.</text>
</comment>
<dbReference type="Proteomes" id="UP001235840">
    <property type="component" value="Unassembled WGS sequence"/>
</dbReference>
<evidence type="ECO:0000256" key="4">
    <source>
        <dbReference type="ARBA" id="ARBA00023152"/>
    </source>
</evidence>
<keyword evidence="4 7" id="KW-0324">Glycolysis</keyword>
<comment type="pathway">
    <text evidence="7">Carbohydrate biosynthesis; gluconeogenesis.</text>
</comment>
<evidence type="ECO:0000256" key="8">
    <source>
        <dbReference type="RuleBase" id="RU000612"/>
    </source>
</evidence>
<feature type="active site" description="Proton donor" evidence="7">
    <location>
        <position position="289"/>
    </location>
</feature>
<dbReference type="PROSITE" id="PS51463">
    <property type="entry name" value="P_GLUCOSE_ISOMERASE_3"/>
    <property type="match status" value="1"/>
</dbReference>
<name>A0ABT9W414_9BACI</name>
<comment type="catalytic activity">
    <reaction evidence="6 7 8">
        <text>alpha-D-glucose 6-phosphate = beta-D-fructose 6-phosphate</text>
        <dbReference type="Rhea" id="RHEA:11816"/>
        <dbReference type="ChEBI" id="CHEBI:57634"/>
        <dbReference type="ChEBI" id="CHEBI:58225"/>
        <dbReference type="EC" id="5.3.1.9"/>
    </reaction>
</comment>
<dbReference type="InterPro" id="IPR035482">
    <property type="entry name" value="SIS_PGI_2"/>
</dbReference>
<evidence type="ECO:0000256" key="2">
    <source>
        <dbReference type="ARBA" id="ARBA00006604"/>
    </source>
</evidence>
<dbReference type="PROSITE" id="PS00765">
    <property type="entry name" value="P_GLUCOSE_ISOMERASE_1"/>
    <property type="match status" value="1"/>
</dbReference>
<keyword evidence="3 7" id="KW-0312">Gluconeogenesis</keyword>
<evidence type="ECO:0000313" key="9">
    <source>
        <dbReference type="EMBL" id="MDQ0167982.1"/>
    </source>
</evidence>
<dbReference type="SUPFAM" id="SSF53697">
    <property type="entry name" value="SIS domain"/>
    <property type="match status" value="1"/>
</dbReference>
<gene>
    <name evidence="7" type="primary">pgi</name>
    <name evidence="9" type="ORF">J2S11_003912</name>
</gene>
<dbReference type="Gene3D" id="3.40.50.10490">
    <property type="entry name" value="Glucose-6-phosphate isomerase like protein, domain 1"/>
    <property type="match status" value="3"/>
</dbReference>
<proteinExistence type="inferred from homology"/>
<feature type="active site" evidence="7">
    <location>
        <position position="424"/>
    </location>
</feature>
<dbReference type="InterPro" id="IPR001672">
    <property type="entry name" value="G6P_Isomerase"/>
</dbReference>
<keyword evidence="5 7" id="KW-0413">Isomerase</keyword>
<reference evidence="9 10" key="1">
    <citation type="submission" date="2023-07" db="EMBL/GenBank/DDBJ databases">
        <title>Genomic Encyclopedia of Type Strains, Phase IV (KMG-IV): sequencing the most valuable type-strain genomes for metagenomic binning, comparative biology and taxonomic classification.</title>
        <authorList>
            <person name="Goeker M."/>
        </authorList>
    </citation>
    <scope>NUCLEOTIDE SEQUENCE [LARGE SCALE GENOMIC DNA]</scope>
    <source>
        <strain evidence="9 10">DSM 12751</strain>
    </source>
</reference>
<dbReference type="PROSITE" id="PS00174">
    <property type="entry name" value="P_GLUCOSE_ISOMERASE_2"/>
    <property type="match status" value="1"/>
</dbReference>
<dbReference type="PANTHER" id="PTHR11469">
    <property type="entry name" value="GLUCOSE-6-PHOSPHATE ISOMERASE"/>
    <property type="match status" value="1"/>
</dbReference>
<sequence length="449" mass="50240">MTVKFDYTNALPIVRQEELTHLEPLLQTAHQMLHDKSGAGSDYVGWVDLPQDYDQEEFKRIQESAKQIQETSDVLLVVGIGGSYLGAKAALDLLTHSFYNQLPKEKRATPEIYFVGQNISSTYLNHVIEMLEGKDFSINVISKSGTTTEPAVAFRIFRELLEKKYGEEGAKSRIFATTDKEKGALKQLATEKGYETFVVPDDVGGRYSVLTAVGLLPIAVAGINITEMMEGAQEARLEYANPDLAQNQCYQYAVVRNALYNKGKTIELMVNYEPSLHYFSEWWKQLFGESEGKDQKGIFPAAVDFTTDLHSMGQYIQDGRRDLFETVLQIEKIENKLVIQEDPQNLDGLNFVAGKTLEDVNKKAFQGTLIAHVDGGVPNLVVTIPEISAKAFGHLVYFFEKACGISGYLLGVNPFDQPGVEAYKKNMFALLGKPGFEKEKEELEKRLSN</sequence>
<evidence type="ECO:0000256" key="5">
    <source>
        <dbReference type="ARBA" id="ARBA00023235"/>
    </source>
</evidence>
<comment type="similarity">
    <text evidence="2 7 8">Belongs to the GPI family.</text>
</comment>
<dbReference type="NCBIfam" id="NF010697">
    <property type="entry name" value="PRK14097.1"/>
    <property type="match status" value="1"/>
</dbReference>
<dbReference type="EMBL" id="JAUSTY010000022">
    <property type="protein sequence ID" value="MDQ0167982.1"/>
    <property type="molecule type" value="Genomic_DNA"/>
</dbReference>
<dbReference type="GO" id="GO:0004347">
    <property type="term" value="F:glucose-6-phosphate isomerase activity"/>
    <property type="evidence" value="ECO:0007669"/>
    <property type="project" value="UniProtKB-EC"/>
</dbReference>
<evidence type="ECO:0000313" key="10">
    <source>
        <dbReference type="Proteomes" id="UP001235840"/>
    </source>
</evidence>
<accession>A0ABT9W414</accession>
<dbReference type="PANTHER" id="PTHR11469:SF1">
    <property type="entry name" value="GLUCOSE-6-PHOSPHATE ISOMERASE"/>
    <property type="match status" value="1"/>
</dbReference>
<dbReference type="EC" id="5.3.1.9" evidence="7"/>
<dbReference type="CDD" id="cd05015">
    <property type="entry name" value="SIS_PGI_1"/>
    <property type="match status" value="1"/>
</dbReference>
<protein>
    <recommendedName>
        <fullName evidence="7">Glucose-6-phosphate isomerase</fullName>
        <shortName evidence="7">GPI</shortName>
        <ecNumber evidence="7">5.3.1.9</ecNumber>
    </recommendedName>
    <alternativeName>
        <fullName evidence="7">Phosphoglucose isomerase</fullName>
        <shortName evidence="7">PGI</shortName>
    </alternativeName>
    <alternativeName>
        <fullName evidence="7">Phosphohexose isomerase</fullName>
        <shortName evidence="7">PHI</shortName>
    </alternativeName>
</protein>
<evidence type="ECO:0000256" key="1">
    <source>
        <dbReference type="ARBA" id="ARBA00004926"/>
    </source>
</evidence>
<evidence type="ECO:0000256" key="3">
    <source>
        <dbReference type="ARBA" id="ARBA00022432"/>
    </source>
</evidence>
<dbReference type="InterPro" id="IPR018189">
    <property type="entry name" value="Phosphoglucose_isomerase_CS"/>
</dbReference>
<dbReference type="Pfam" id="PF00342">
    <property type="entry name" value="PGI"/>
    <property type="match status" value="1"/>
</dbReference>
<dbReference type="InterPro" id="IPR046348">
    <property type="entry name" value="SIS_dom_sf"/>
</dbReference>
<comment type="function">
    <text evidence="7">Catalyzes the reversible isomerization of glucose-6-phosphate to fructose-6-phosphate.</text>
</comment>